<comment type="caution">
    <text evidence="1">The sequence shown here is derived from an EMBL/GenBank/DDBJ whole genome shotgun (WGS) entry which is preliminary data.</text>
</comment>
<dbReference type="Proteomes" id="UP000094569">
    <property type="component" value="Unassembled WGS sequence"/>
</dbReference>
<protein>
    <recommendedName>
        <fullName evidence="3">Enoyl-CoA hydratase</fullName>
    </recommendedName>
</protein>
<accession>A0A1E3BSZ2</accession>
<reference evidence="1 2" key="1">
    <citation type="journal article" date="2016" name="BMC Genomics">
        <title>Comparative genomic and transcriptomic analyses of the Fuzhuan brick tea-fermentation fungus Aspergillus cristatus.</title>
        <authorList>
            <person name="Ge Y."/>
            <person name="Wang Y."/>
            <person name="Liu Y."/>
            <person name="Tan Y."/>
            <person name="Ren X."/>
            <person name="Zhang X."/>
            <person name="Hyde K.D."/>
            <person name="Liu Y."/>
            <person name="Liu Z."/>
        </authorList>
    </citation>
    <scope>NUCLEOTIDE SEQUENCE [LARGE SCALE GENOMIC DNA]</scope>
    <source>
        <strain evidence="1 2">GZAAS20.1005</strain>
    </source>
</reference>
<dbReference type="STRING" id="573508.A0A1E3BSZ2"/>
<evidence type="ECO:0008006" key="3">
    <source>
        <dbReference type="Google" id="ProtNLM"/>
    </source>
</evidence>
<dbReference type="OrthoDB" id="2139957at2759"/>
<proteinExistence type="predicted"/>
<dbReference type="InterPro" id="IPR014748">
    <property type="entry name" value="Enoyl-CoA_hydra_C"/>
</dbReference>
<dbReference type="AlphaFoldDB" id="A0A1E3BSZ2"/>
<dbReference type="Gene3D" id="1.10.12.10">
    <property type="entry name" value="Lyase 2-enoyl-coa Hydratase, Chain A, domain 2"/>
    <property type="match status" value="1"/>
</dbReference>
<name>A0A1E3BSZ2_ASPCR</name>
<gene>
    <name evidence="1" type="ORF">SI65_01684</name>
</gene>
<sequence>MEGLHLGWETASVEDGSTALVDDWYGKLIAGPNFHEGMRAFVEKRKPRWRPCSL</sequence>
<dbReference type="VEuPathDB" id="FungiDB:SI65_01684"/>
<keyword evidence="2" id="KW-1185">Reference proteome</keyword>
<dbReference type="EMBL" id="JXNT01000001">
    <property type="protein sequence ID" value="ODM24094.1"/>
    <property type="molecule type" value="Genomic_DNA"/>
</dbReference>
<dbReference type="SUPFAM" id="SSF52096">
    <property type="entry name" value="ClpP/crotonase"/>
    <property type="match status" value="1"/>
</dbReference>
<evidence type="ECO:0000313" key="2">
    <source>
        <dbReference type="Proteomes" id="UP000094569"/>
    </source>
</evidence>
<dbReference type="InterPro" id="IPR029045">
    <property type="entry name" value="ClpP/crotonase-like_dom_sf"/>
</dbReference>
<organism evidence="1 2">
    <name type="scientific">Aspergillus cristatus</name>
    <name type="common">Chinese Fuzhuan brick tea-fermentation fungus</name>
    <name type="synonym">Eurotium cristatum</name>
    <dbReference type="NCBI Taxonomy" id="573508"/>
    <lineage>
        <taxon>Eukaryota</taxon>
        <taxon>Fungi</taxon>
        <taxon>Dikarya</taxon>
        <taxon>Ascomycota</taxon>
        <taxon>Pezizomycotina</taxon>
        <taxon>Eurotiomycetes</taxon>
        <taxon>Eurotiomycetidae</taxon>
        <taxon>Eurotiales</taxon>
        <taxon>Aspergillaceae</taxon>
        <taxon>Aspergillus</taxon>
        <taxon>Aspergillus subgen. Aspergillus</taxon>
    </lineage>
</organism>
<evidence type="ECO:0000313" key="1">
    <source>
        <dbReference type="EMBL" id="ODM24094.1"/>
    </source>
</evidence>